<evidence type="ECO:0000256" key="8">
    <source>
        <dbReference type="ARBA" id="ARBA00023146"/>
    </source>
</evidence>
<comment type="similarity">
    <text evidence="10">Belongs to the class-I aminoacyl-tRNA synthetase family. TyrS type 2 subfamily.</text>
</comment>
<dbReference type="SUPFAM" id="SSF55174">
    <property type="entry name" value="Alpha-L RNA-binding motif"/>
    <property type="match status" value="1"/>
</dbReference>
<comment type="catalytic activity">
    <reaction evidence="9 10">
        <text>tRNA(Tyr) + L-tyrosine + ATP = L-tyrosyl-tRNA(Tyr) + AMP + diphosphate + H(+)</text>
        <dbReference type="Rhea" id="RHEA:10220"/>
        <dbReference type="Rhea" id="RHEA-COMP:9706"/>
        <dbReference type="Rhea" id="RHEA-COMP:9707"/>
        <dbReference type="ChEBI" id="CHEBI:15378"/>
        <dbReference type="ChEBI" id="CHEBI:30616"/>
        <dbReference type="ChEBI" id="CHEBI:33019"/>
        <dbReference type="ChEBI" id="CHEBI:58315"/>
        <dbReference type="ChEBI" id="CHEBI:78442"/>
        <dbReference type="ChEBI" id="CHEBI:78536"/>
        <dbReference type="ChEBI" id="CHEBI:456215"/>
        <dbReference type="EC" id="6.1.1.1"/>
    </reaction>
</comment>
<evidence type="ECO:0000313" key="13">
    <source>
        <dbReference type="EMBL" id="NIR75457.1"/>
    </source>
</evidence>
<dbReference type="CDD" id="cd00165">
    <property type="entry name" value="S4"/>
    <property type="match status" value="1"/>
</dbReference>
<dbReference type="PANTHER" id="PTHR11766">
    <property type="entry name" value="TYROSYL-TRNA SYNTHETASE"/>
    <property type="match status" value="1"/>
</dbReference>
<protein>
    <recommendedName>
        <fullName evidence="10">Tyrosine--tRNA ligase</fullName>
        <ecNumber evidence="10">6.1.1.1</ecNumber>
    </recommendedName>
    <alternativeName>
        <fullName evidence="10">Tyrosyl-tRNA synthetase</fullName>
        <shortName evidence="10">TyrRS</shortName>
    </alternativeName>
</protein>
<dbReference type="InterPro" id="IPR002305">
    <property type="entry name" value="aa-tRNA-synth_Ic"/>
</dbReference>
<dbReference type="GO" id="GO:0005829">
    <property type="term" value="C:cytosol"/>
    <property type="evidence" value="ECO:0007669"/>
    <property type="project" value="TreeGrafter"/>
</dbReference>
<dbReference type="PRINTS" id="PR01040">
    <property type="entry name" value="TRNASYNTHTYR"/>
</dbReference>
<feature type="binding site" evidence="10">
    <location>
        <position position="226"/>
    </location>
    <ligand>
        <name>ATP</name>
        <dbReference type="ChEBI" id="CHEBI:30616"/>
    </ligand>
</feature>
<dbReference type="SMART" id="SM00363">
    <property type="entry name" value="S4"/>
    <property type="match status" value="1"/>
</dbReference>
<gene>
    <name evidence="10" type="primary">tyrS</name>
    <name evidence="13" type="ORF">GWO12_10175</name>
</gene>
<evidence type="ECO:0000256" key="11">
    <source>
        <dbReference type="PROSITE-ProRule" id="PRU00182"/>
    </source>
</evidence>
<keyword evidence="2 10" id="KW-0963">Cytoplasm</keyword>
<evidence type="ECO:0000256" key="9">
    <source>
        <dbReference type="ARBA" id="ARBA00048248"/>
    </source>
</evidence>
<dbReference type="PROSITE" id="PS50889">
    <property type="entry name" value="S4"/>
    <property type="match status" value="1"/>
</dbReference>
<dbReference type="FunFam" id="3.40.50.620:FF:000061">
    <property type="entry name" value="Tyrosine--tRNA ligase"/>
    <property type="match status" value="1"/>
</dbReference>
<dbReference type="GO" id="GO:0003723">
    <property type="term" value="F:RNA binding"/>
    <property type="evidence" value="ECO:0007669"/>
    <property type="project" value="UniProtKB-KW"/>
</dbReference>
<feature type="short sequence motif" description="'KMSKS' region" evidence="10">
    <location>
        <begin position="223"/>
        <end position="227"/>
    </location>
</feature>
<dbReference type="Proteomes" id="UP000702544">
    <property type="component" value="Unassembled WGS sequence"/>
</dbReference>
<evidence type="ECO:0000256" key="3">
    <source>
        <dbReference type="ARBA" id="ARBA00022598"/>
    </source>
</evidence>
<dbReference type="GO" id="GO:0006437">
    <property type="term" value="P:tyrosyl-tRNA aminoacylation"/>
    <property type="evidence" value="ECO:0007669"/>
    <property type="project" value="UniProtKB-UniRule"/>
</dbReference>
<dbReference type="InterPro" id="IPR002307">
    <property type="entry name" value="Tyr-tRNA-ligase"/>
</dbReference>
<sequence length="394" mass="44897">MRLIREMVVEIIPEDDLIRKLGRSRRTGTPLVVKEGFDPTRPDLHVGHAVSIRELKVFQDLGHQVVFVVGDFTALVGDPSGQDETRPRLGEAEIRENMKTYQEQVFKILDRKRTRVVRNSSWLSKLSLPEVLTLSSRYTVARMLERDDFGARYQEGRPITLVEFLYPLMQGYDSVALEADVELGGTDQKFNLLVGRTLQERYGQEPQVCVTLPLLRGTDGVRKMSKSYDNYVGITEPPEEMYGKTMSIPDELLEEWYRLVSTLRGDKLQGAIDRARQDPLEAKRALARDVVASYHGEEAAVDAEARFDRVVRRGERPEEIPTVEVERDGERMWLPKVMVEAGLAASSSEAVRLIRQGAVQVDEQTIAEKDHHVSTAAEILIQRGKRRFARVHFR</sequence>
<comment type="subunit">
    <text evidence="1 10">Homodimer.</text>
</comment>
<dbReference type="Pfam" id="PF01479">
    <property type="entry name" value="S4"/>
    <property type="match status" value="1"/>
</dbReference>
<keyword evidence="5 10" id="KW-0067">ATP-binding</keyword>
<dbReference type="CDD" id="cd00805">
    <property type="entry name" value="TyrRS_core"/>
    <property type="match status" value="1"/>
</dbReference>
<evidence type="ECO:0000256" key="10">
    <source>
        <dbReference type="HAMAP-Rule" id="MF_02007"/>
    </source>
</evidence>
<dbReference type="Gene3D" id="3.10.290.10">
    <property type="entry name" value="RNA-binding S4 domain"/>
    <property type="match status" value="1"/>
</dbReference>
<dbReference type="Pfam" id="PF00579">
    <property type="entry name" value="tRNA-synt_1b"/>
    <property type="match status" value="1"/>
</dbReference>
<dbReference type="Gene3D" id="1.10.240.10">
    <property type="entry name" value="Tyrosyl-Transfer RNA Synthetase"/>
    <property type="match status" value="1"/>
</dbReference>
<dbReference type="EC" id="6.1.1.1" evidence="10"/>
<proteinExistence type="inferred from homology"/>
<dbReference type="GO" id="GO:0005524">
    <property type="term" value="F:ATP binding"/>
    <property type="evidence" value="ECO:0007669"/>
    <property type="project" value="UniProtKB-UniRule"/>
</dbReference>
<keyword evidence="4 10" id="KW-0547">Nucleotide-binding</keyword>
<evidence type="ECO:0000259" key="12">
    <source>
        <dbReference type="SMART" id="SM00363"/>
    </source>
</evidence>
<dbReference type="GO" id="GO:0004831">
    <property type="term" value="F:tyrosine-tRNA ligase activity"/>
    <property type="evidence" value="ECO:0007669"/>
    <property type="project" value="UniProtKB-UniRule"/>
</dbReference>
<comment type="function">
    <text evidence="10">Catalyzes the attachment of tyrosine to tRNA(Tyr) in a two-step reaction: tyrosine is first activated by ATP to form Tyr-AMP and then transferred to the acceptor end of tRNA(Tyr).</text>
</comment>
<evidence type="ECO:0000313" key="14">
    <source>
        <dbReference type="Proteomes" id="UP000702544"/>
    </source>
</evidence>
<dbReference type="SUPFAM" id="SSF52374">
    <property type="entry name" value="Nucleotidylyl transferase"/>
    <property type="match status" value="1"/>
</dbReference>
<dbReference type="InterPro" id="IPR024088">
    <property type="entry name" value="Tyr-tRNA-ligase_bac-type"/>
</dbReference>
<keyword evidence="8 10" id="KW-0030">Aminoacyl-tRNA synthetase</keyword>
<comment type="subcellular location">
    <subcellularLocation>
        <location evidence="10">Cytoplasm</location>
    </subcellularLocation>
</comment>
<keyword evidence="3 10" id="KW-0436">Ligase</keyword>
<feature type="short sequence motif" description="'HIGH' region" evidence="10">
    <location>
        <begin position="39"/>
        <end position="48"/>
    </location>
</feature>
<keyword evidence="7 10" id="KW-0648">Protein biosynthesis</keyword>
<dbReference type="HAMAP" id="MF_02007">
    <property type="entry name" value="Tyr_tRNA_synth_type2"/>
    <property type="match status" value="1"/>
</dbReference>
<dbReference type="InterPro" id="IPR024108">
    <property type="entry name" value="Tyr-tRNA-ligase_bac_2"/>
</dbReference>
<name>A0AAE4ZAB0_9BACT</name>
<dbReference type="Gene3D" id="3.40.50.620">
    <property type="entry name" value="HUPs"/>
    <property type="match status" value="1"/>
</dbReference>
<keyword evidence="6 11" id="KW-0694">RNA-binding</keyword>
<reference evidence="13 14" key="1">
    <citation type="submission" date="2020-01" db="EMBL/GenBank/DDBJ databases">
        <title>Genomes assembled from Gulf of Kutch pelagic sediment metagenomes.</title>
        <authorList>
            <person name="Chandrashekar M."/>
            <person name="Mahajan M.S."/>
            <person name="Dave K.J."/>
            <person name="Vatsa P."/>
            <person name="Nathani N.M."/>
        </authorList>
    </citation>
    <scope>NUCLEOTIDE SEQUENCE [LARGE SCALE GENOMIC DNA]</scope>
    <source>
        <strain evidence="13">KS3-K002</strain>
    </source>
</reference>
<organism evidence="13 14">
    <name type="scientific">Candidatus Kutchimonas denitrificans</name>
    <dbReference type="NCBI Taxonomy" id="3056748"/>
    <lineage>
        <taxon>Bacteria</taxon>
        <taxon>Pseudomonadati</taxon>
        <taxon>Gemmatimonadota</taxon>
        <taxon>Gemmatimonadia</taxon>
        <taxon>Candidatus Palauibacterales</taxon>
        <taxon>Candidatus Palauibacteraceae</taxon>
        <taxon>Candidatus Kutchimonas</taxon>
    </lineage>
</organism>
<evidence type="ECO:0000256" key="2">
    <source>
        <dbReference type="ARBA" id="ARBA00022490"/>
    </source>
</evidence>
<dbReference type="EMBL" id="JAACAK010000083">
    <property type="protein sequence ID" value="NIR75457.1"/>
    <property type="molecule type" value="Genomic_DNA"/>
</dbReference>
<feature type="domain" description="RNA-binding S4" evidence="12">
    <location>
        <begin position="332"/>
        <end position="394"/>
    </location>
</feature>
<dbReference type="InterPro" id="IPR014729">
    <property type="entry name" value="Rossmann-like_a/b/a_fold"/>
</dbReference>
<evidence type="ECO:0000256" key="4">
    <source>
        <dbReference type="ARBA" id="ARBA00022741"/>
    </source>
</evidence>
<dbReference type="InterPro" id="IPR002942">
    <property type="entry name" value="S4_RNA-bd"/>
</dbReference>
<accession>A0AAE4ZAB0</accession>
<evidence type="ECO:0000256" key="7">
    <source>
        <dbReference type="ARBA" id="ARBA00022917"/>
    </source>
</evidence>
<dbReference type="InterPro" id="IPR036986">
    <property type="entry name" value="S4_RNA-bd_sf"/>
</dbReference>
<evidence type="ECO:0000256" key="6">
    <source>
        <dbReference type="ARBA" id="ARBA00022884"/>
    </source>
</evidence>
<evidence type="ECO:0000256" key="1">
    <source>
        <dbReference type="ARBA" id="ARBA00011738"/>
    </source>
</evidence>
<dbReference type="PANTHER" id="PTHR11766:SF1">
    <property type="entry name" value="TYROSINE--TRNA LIGASE"/>
    <property type="match status" value="1"/>
</dbReference>
<dbReference type="AlphaFoldDB" id="A0AAE4ZAB0"/>
<evidence type="ECO:0000256" key="5">
    <source>
        <dbReference type="ARBA" id="ARBA00022840"/>
    </source>
</evidence>
<comment type="caution">
    <text evidence="13">The sequence shown here is derived from an EMBL/GenBank/DDBJ whole genome shotgun (WGS) entry which is preliminary data.</text>
</comment>
<dbReference type="NCBIfam" id="TIGR00234">
    <property type="entry name" value="tyrS"/>
    <property type="match status" value="1"/>
</dbReference>